<organism evidence="3 4">
    <name type="scientific">Mycoplana azooxidifex</name>
    <dbReference type="NCBI Taxonomy" id="1636188"/>
    <lineage>
        <taxon>Bacteria</taxon>
        <taxon>Pseudomonadati</taxon>
        <taxon>Pseudomonadota</taxon>
        <taxon>Alphaproteobacteria</taxon>
        <taxon>Hyphomicrobiales</taxon>
        <taxon>Rhizobiaceae</taxon>
        <taxon>Mycoplana</taxon>
    </lineage>
</organism>
<comment type="caution">
    <text evidence="3">The sequence shown here is derived from an EMBL/GenBank/DDBJ whole genome shotgun (WGS) entry which is preliminary data.</text>
</comment>
<keyword evidence="4" id="KW-1185">Reference proteome</keyword>
<gene>
    <name evidence="3" type="ORF">GGQ64_002768</name>
</gene>
<dbReference type="RefSeq" id="WP_246422627.1">
    <property type="nucleotide sequence ID" value="NZ_JACIEE010000005.1"/>
</dbReference>
<dbReference type="Pfam" id="PF13229">
    <property type="entry name" value="Beta_helix"/>
    <property type="match status" value="1"/>
</dbReference>
<proteinExistence type="predicted"/>
<evidence type="ECO:0000313" key="3">
    <source>
        <dbReference type="EMBL" id="MBB3977562.1"/>
    </source>
</evidence>
<evidence type="ECO:0000256" key="1">
    <source>
        <dbReference type="SAM" id="SignalP"/>
    </source>
</evidence>
<dbReference type="EMBL" id="JACIEE010000005">
    <property type="protein sequence ID" value="MBB3977562.1"/>
    <property type="molecule type" value="Genomic_DNA"/>
</dbReference>
<dbReference type="Proteomes" id="UP000574761">
    <property type="component" value="Unassembled WGS sequence"/>
</dbReference>
<name>A0A7W6DBF3_9HYPH</name>
<dbReference type="InterPro" id="IPR006626">
    <property type="entry name" value="PbH1"/>
</dbReference>
<dbReference type="InterPro" id="IPR039448">
    <property type="entry name" value="Beta_helix"/>
</dbReference>
<feature type="chain" id="PRO_5030730221" description="Right handed beta helix domain-containing protein" evidence="1">
    <location>
        <begin position="21"/>
        <end position="311"/>
    </location>
</feature>
<dbReference type="InterPro" id="IPR011050">
    <property type="entry name" value="Pectin_lyase_fold/virulence"/>
</dbReference>
<dbReference type="AlphaFoldDB" id="A0A7W6DBF3"/>
<accession>A0A7W6DBF3</accession>
<dbReference type="InterPro" id="IPR012334">
    <property type="entry name" value="Pectin_lyas_fold"/>
</dbReference>
<protein>
    <recommendedName>
        <fullName evidence="2">Right handed beta helix domain-containing protein</fullName>
    </recommendedName>
</protein>
<reference evidence="3 4" key="1">
    <citation type="submission" date="2020-08" db="EMBL/GenBank/DDBJ databases">
        <title>Genomic Encyclopedia of Type Strains, Phase IV (KMG-IV): sequencing the most valuable type-strain genomes for metagenomic binning, comparative biology and taxonomic classification.</title>
        <authorList>
            <person name="Goeker M."/>
        </authorList>
    </citation>
    <scope>NUCLEOTIDE SEQUENCE [LARGE SCALE GENOMIC DNA]</scope>
    <source>
        <strain evidence="3 4">DSM 100211</strain>
    </source>
</reference>
<dbReference type="Gene3D" id="2.160.20.10">
    <property type="entry name" value="Single-stranded right-handed beta-helix, Pectin lyase-like"/>
    <property type="match status" value="1"/>
</dbReference>
<dbReference type="SMART" id="SM00710">
    <property type="entry name" value="PbH1"/>
    <property type="match status" value="5"/>
</dbReference>
<feature type="domain" description="Right handed beta helix" evidence="2">
    <location>
        <begin position="160"/>
        <end position="298"/>
    </location>
</feature>
<feature type="signal peptide" evidence="1">
    <location>
        <begin position="1"/>
        <end position="20"/>
    </location>
</feature>
<dbReference type="SUPFAM" id="SSF51126">
    <property type="entry name" value="Pectin lyase-like"/>
    <property type="match status" value="1"/>
</dbReference>
<keyword evidence="1" id="KW-0732">Signal</keyword>
<evidence type="ECO:0000313" key="4">
    <source>
        <dbReference type="Proteomes" id="UP000574761"/>
    </source>
</evidence>
<sequence>MPMSCSLAAMRLAKSFGAVALIVAAPGPAGSHQLPPHAEPWLSVAQASGAGDGRARSGIVLVRDAVASGFPDASTAGVPPGINLEEYTGPMEITEAGTVIENAIINGTLRITADNVVVKNSVIKYSGSWGIDAEGAKNVTIQNNDITGPGYSGTANAAILGSGNFSGNDISKSENGIVLQGGASTVKGNYIHDLEVAGSDPHYDGISVQGGQNGVLIEGNTVIGRDTSDVFIKNDFGPIANVKVIGNLLLGDSGYPVYVDGRANGGPITGVTISNNHVEIGGYGYYSVENASPAISGNIEYPRNGAPMPGR</sequence>
<evidence type="ECO:0000259" key="2">
    <source>
        <dbReference type="Pfam" id="PF13229"/>
    </source>
</evidence>